<comment type="caution">
    <text evidence="6">The sequence shown here is derived from an EMBL/GenBank/DDBJ whole genome shotgun (WGS) entry which is preliminary data.</text>
</comment>
<feature type="domain" description="Rapamycin-insensitive companion of mTOR N-terminal" evidence="4">
    <location>
        <begin position="81"/>
        <end position="435"/>
    </location>
</feature>
<sequence length="1439" mass="158469">MTDVTAPALPLEDDADDTRGRSTSGSTAWRSTTMNGLSDFSSSSSSFPFDQQTEPESPPSHALLSRLIQFTETSEAEKVDETLAELQALLDRSPSPSTFHHVLSRHVPRLLVHFKWYVRARAYRLLRRLPSPQPLMYCRRYLELSVMHTLVLDDSAHVEREQGLKFIRWTMQFDDSLWLLNPQVLKTIMAVSEQADDKMRSVCLETLCEILVLAPQRLWYVNGIRTLTQAALDGPWSVSISIASALSHVFDNPLTRRFIHPGITLGGITSALTEPMGKDQILTERAKVAAFMLTQFLKSWSGIQYFLSDGRKVISALVNALSMADSNGKIILGMLLELFGLSDDFDSVQFEQQPRFDVDLLSPFHLPAYAITQTAARTRLLPVDYMRTLLLMTFIDEGLVESLVSSALETKLAEVVDASTTLIKWLSQHPHMPLPERYVAKFHMLGDLVDRALDEDAPGVALSAKRVISKIEAIPSLSLGQLPSQAMDAWASSLSSSVFYRQFLRQRRLRAEIRRASHPQRPRRGSLAGKPEYGDSAAEPSAAPFVKGHAPSASVVGGSKGLAAGLKDNAARVLRSSASTGNLKSGNVGGIAGALLSQLSTVNEDVAAAADSGARPESAKGRRSLDVLRNPLQQPGTPQNSRAGFYGNISALSSPFIADSSLVGGLAHSGYNPSVLASTAADLPASLSHPFLAGAGGNLGLSVSTPPLIARSRAKSRSRSRNSIVIVNSLGIEETPLSALIQESRVTSEDNPMRWDWAVIRTIILGPISLGRRLPEEANVSGFLSRLSHFFHPSSLEFCDLSRTTSNEEYLEIGRQLIRILISSADGLLLIDESRLLSGIVDEIKKQNSLARKKSKEESCFSFARLQMTMSPGYFHFLSEIDHSKGGDSLLERNRLYDAYYQVVELPDQILLIQYLLSSMSYAVEGHARNILRKVASSPHESLRLLVPSFLLYVASDVPCRAGSVTAWAIEVLLSLVFDASPAVRCAAAQSLVLVIDLAAENPYLDPSESDTRFMLLLELRPMLDLAVITDIRPLILRIILDERGFAYLKEQGIVDSEMESWGALEGIYYVQTIELDISRALACGPLFSSTPDGAMMMTTGSQTPPTPPHLFGELAKSSGGRLYLHDNGIPRLLFETLSNIPWNSTLPADVVGLKATLWAIGAMGASRDGYLMLEPYDVIGRLVDVARQAQSLSTRGTCLYALALISRNEFAADAFREKGWLLCSSCYGAYEFAVPPRLEFIFEVGDWASGGLLDGTYVFSPETEDWGEELDSVQKEIIDAVITMSNHVLVNPSSKVLMRLRMSHPHYFRLLPLYLRAMYLLGKYRYRLSTRRFIYDVFDVNLATLHQEMLLEPRDLAQDSHTVASRRFSSSSQHFLHSGVSEIQRKRASTLQEYSPSASASTLFPRRPTNGLLDDIRPTARTAGPAVSAAAFARHAQM</sequence>
<dbReference type="InterPro" id="IPR016024">
    <property type="entry name" value="ARM-type_fold"/>
</dbReference>
<dbReference type="SUPFAM" id="SSF48371">
    <property type="entry name" value="ARM repeat"/>
    <property type="match status" value="2"/>
</dbReference>
<accession>A0A9W8GPL1</accession>
<feature type="compositionally biased region" description="Low complexity" evidence="2">
    <location>
        <begin position="38"/>
        <end position="50"/>
    </location>
</feature>
<dbReference type="InterPro" id="IPR028268">
    <property type="entry name" value="Pianissimo_fam"/>
</dbReference>
<evidence type="ECO:0000313" key="6">
    <source>
        <dbReference type="EMBL" id="KAJ2689267.1"/>
    </source>
</evidence>
<dbReference type="PANTHER" id="PTHR13298:SF11">
    <property type="entry name" value="RAPAMYCIN-INSENSITIVE COMPANION OF MTOR"/>
    <property type="match status" value="1"/>
</dbReference>
<proteinExistence type="inferred from homology"/>
<dbReference type="SMART" id="SM01308">
    <property type="entry name" value="RICTOR_N"/>
    <property type="match status" value="1"/>
</dbReference>
<dbReference type="InterPro" id="IPR029453">
    <property type="entry name" value="Rictor_IV"/>
</dbReference>
<evidence type="ECO:0000256" key="1">
    <source>
        <dbReference type="ARBA" id="ARBA00008878"/>
    </source>
</evidence>
<dbReference type="EMBL" id="JANBTX010000028">
    <property type="protein sequence ID" value="KAJ2689267.1"/>
    <property type="molecule type" value="Genomic_DNA"/>
</dbReference>
<comment type="similarity">
    <text evidence="1">Belongs to the RICTOR family.</text>
</comment>
<dbReference type="SMART" id="SM01310">
    <property type="entry name" value="RICTOR_V"/>
    <property type="match status" value="1"/>
</dbReference>
<dbReference type="GO" id="GO:0038203">
    <property type="term" value="P:TORC2 signaling"/>
    <property type="evidence" value="ECO:0007669"/>
    <property type="project" value="TreeGrafter"/>
</dbReference>
<gene>
    <name evidence="6" type="ORF">IWW39_001614</name>
</gene>
<feature type="compositionally biased region" description="Low complexity" evidence="2">
    <location>
        <begin position="1"/>
        <end position="10"/>
    </location>
</feature>
<dbReference type="Pfam" id="PF14666">
    <property type="entry name" value="RICTOR_M"/>
    <property type="match status" value="1"/>
</dbReference>
<feature type="compositionally biased region" description="Polar residues" evidence="2">
    <location>
        <begin position="21"/>
        <end position="36"/>
    </location>
</feature>
<evidence type="ECO:0000256" key="2">
    <source>
        <dbReference type="SAM" id="MobiDB-lite"/>
    </source>
</evidence>
<feature type="region of interest" description="Disordered" evidence="2">
    <location>
        <begin position="513"/>
        <end position="550"/>
    </location>
</feature>
<name>A0A9W8GPL1_9FUNG</name>
<dbReference type="Pfam" id="PF14664">
    <property type="entry name" value="RICTOR_N"/>
    <property type="match status" value="1"/>
</dbReference>
<evidence type="ECO:0000259" key="3">
    <source>
        <dbReference type="SMART" id="SM01307"/>
    </source>
</evidence>
<organism evidence="6 7">
    <name type="scientific">Coemansia spiralis</name>
    <dbReference type="NCBI Taxonomy" id="417178"/>
    <lineage>
        <taxon>Eukaryota</taxon>
        <taxon>Fungi</taxon>
        <taxon>Fungi incertae sedis</taxon>
        <taxon>Zoopagomycota</taxon>
        <taxon>Kickxellomycotina</taxon>
        <taxon>Kickxellomycetes</taxon>
        <taxon>Kickxellales</taxon>
        <taxon>Kickxellaceae</taxon>
        <taxon>Coemansia</taxon>
    </lineage>
</organism>
<protein>
    <recommendedName>
        <fullName evidence="8">Protein ste16</fullName>
    </recommendedName>
</protein>
<dbReference type="SMART" id="SM01307">
    <property type="entry name" value="RICTOR_M"/>
    <property type="match status" value="1"/>
</dbReference>
<feature type="domain" description="Rapamycin-insensitive companion of mTOR middle" evidence="3">
    <location>
        <begin position="732"/>
        <end position="957"/>
    </location>
</feature>
<evidence type="ECO:0000313" key="7">
    <source>
        <dbReference type="Proteomes" id="UP001151516"/>
    </source>
</evidence>
<dbReference type="InterPro" id="IPR029452">
    <property type="entry name" value="RICTOR_V"/>
</dbReference>
<dbReference type="InterPro" id="IPR029451">
    <property type="entry name" value="RICTOR_M"/>
</dbReference>
<evidence type="ECO:0000259" key="5">
    <source>
        <dbReference type="SMART" id="SM01310"/>
    </source>
</evidence>
<dbReference type="PANTHER" id="PTHR13298">
    <property type="entry name" value="CYTOSOLIC REGULATOR PIANISSIMO"/>
    <property type="match status" value="1"/>
</dbReference>
<feature type="compositionally biased region" description="Polar residues" evidence="2">
    <location>
        <begin position="631"/>
        <end position="642"/>
    </location>
</feature>
<dbReference type="OrthoDB" id="271111at2759"/>
<dbReference type="Pfam" id="PF14668">
    <property type="entry name" value="RICTOR_V"/>
    <property type="match status" value="1"/>
</dbReference>
<evidence type="ECO:0008006" key="8">
    <source>
        <dbReference type="Google" id="ProtNLM"/>
    </source>
</evidence>
<dbReference type="InterPro" id="IPR028267">
    <property type="entry name" value="Pianissimo_N"/>
</dbReference>
<feature type="compositionally biased region" description="Basic and acidic residues" evidence="2">
    <location>
        <begin position="617"/>
        <end position="626"/>
    </location>
</feature>
<reference evidence="6" key="1">
    <citation type="submission" date="2022-07" db="EMBL/GenBank/DDBJ databases">
        <title>Phylogenomic reconstructions and comparative analyses of Kickxellomycotina fungi.</title>
        <authorList>
            <person name="Reynolds N.K."/>
            <person name="Stajich J.E."/>
            <person name="Barry K."/>
            <person name="Grigoriev I.V."/>
            <person name="Crous P."/>
            <person name="Smith M.E."/>
        </authorList>
    </citation>
    <scope>NUCLEOTIDE SEQUENCE</scope>
    <source>
        <strain evidence="6">CBS 109367</strain>
    </source>
</reference>
<feature type="region of interest" description="Disordered" evidence="2">
    <location>
        <begin position="1"/>
        <end position="60"/>
    </location>
</feature>
<dbReference type="Pfam" id="PF14663">
    <property type="entry name" value="RasGEF_N_2"/>
    <property type="match status" value="1"/>
</dbReference>
<dbReference type="GO" id="GO:0031932">
    <property type="term" value="C:TORC2 complex"/>
    <property type="evidence" value="ECO:0007669"/>
    <property type="project" value="InterPro"/>
</dbReference>
<feature type="domain" description="Rapamycin-insensitive companion of mTOR" evidence="5">
    <location>
        <begin position="1151"/>
        <end position="1223"/>
    </location>
</feature>
<feature type="region of interest" description="Disordered" evidence="2">
    <location>
        <begin position="608"/>
        <end position="644"/>
    </location>
</feature>
<dbReference type="Proteomes" id="UP001151516">
    <property type="component" value="Unassembled WGS sequence"/>
</dbReference>
<keyword evidence="7" id="KW-1185">Reference proteome</keyword>
<evidence type="ECO:0000259" key="4">
    <source>
        <dbReference type="SMART" id="SM01308"/>
    </source>
</evidence>